<dbReference type="STRING" id="403673.A0A177W8J9"/>
<dbReference type="eggNOG" id="KOG0643">
    <property type="taxonomic scope" value="Eukaryota"/>
</dbReference>
<dbReference type="HAMAP" id="MF_03008">
    <property type="entry name" value="eIF3i"/>
    <property type="match status" value="1"/>
</dbReference>
<evidence type="ECO:0000256" key="4">
    <source>
        <dbReference type="ARBA" id="ARBA00022737"/>
    </source>
</evidence>
<sequence>MRPILLQGHTRSLTKVKYNSDGDLLFTASKDKAANVWYSHNGERLGSFEGHSGSIWDLDVSFDSKRLLTASADGSCILWNVSNGKILYQWSTVHQNAIRAVAFAEGDKKAFYVTDATLGQKCTIHIFKIHEDISKQTGEFTREIIIKGQRATVALWGKLNKTIITGHDKGLVSLWDAETGELINSVQAHTGPIQDLQFGPEKEYFITASKDNSAQIIDATTLEVLKRFEVERPVNSAAISPIRQQIMLGGGQDAMNVTTTSARQGKFEVRFFHLVFREEIGRVRGHFGPINTLAFHPDGKSFSSGGEDGYVRVHFFDNDYFTFKFPGEEEADITEIN</sequence>
<proteinExistence type="inferred from homology"/>
<reference evidence="9 10" key="1">
    <citation type="submission" date="2006-10" db="EMBL/GenBank/DDBJ databases">
        <title>The Genome Sequence of Batrachochytrium dendrobatidis JEL423.</title>
        <authorList>
            <consortium name="The Broad Institute Genome Sequencing Platform"/>
            <person name="Birren B."/>
            <person name="Lander E."/>
            <person name="Galagan J."/>
            <person name="Cuomo C."/>
            <person name="Devon K."/>
            <person name="Jaffe D."/>
            <person name="Butler J."/>
            <person name="Alvarez P."/>
            <person name="Gnerre S."/>
            <person name="Grabherr M."/>
            <person name="Kleber M."/>
            <person name="Mauceli E."/>
            <person name="Brockman W."/>
            <person name="Young S."/>
            <person name="LaButti K."/>
            <person name="Sykes S."/>
            <person name="DeCaprio D."/>
            <person name="Crawford M."/>
            <person name="Koehrsen M."/>
            <person name="Engels R."/>
            <person name="Montgomery P."/>
            <person name="Pearson M."/>
            <person name="Howarth C."/>
            <person name="Larson L."/>
            <person name="White J."/>
            <person name="O'Leary S."/>
            <person name="Kodira C."/>
            <person name="Zeng Q."/>
            <person name="Yandava C."/>
            <person name="Alvarado L."/>
            <person name="Longcore J."/>
            <person name="James T."/>
        </authorList>
    </citation>
    <scope>NUCLEOTIDE SEQUENCE [LARGE SCALE GENOMIC DNA]</scope>
    <source>
        <strain evidence="9 10">JEL423</strain>
    </source>
</reference>
<dbReference type="SMART" id="SM00320">
    <property type="entry name" value="WD40"/>
    <property type="match status" value="6"/>
</dbReference>
<evidence type="ECO:0000256" key="8">
    <source>
        <dbReference type="PROSITE-ProRule" id="PRU00221"/>
    </source>
</evidence>
<feature type="repeat" description="WD" evidence="8">
    <location>
        <begin position="283"/>
        <end position="313"/>
    </location>
</feature>
<evidence type="ECO:0000256" key="2">
    <source>
        <dbReference type="ARBA" id="ARBA00022540"/>
    </source>
</evidence>
<reference evidence="9 10" key="2">
    <citation type="submission" date="2016-05" db="EMBL/GenBank/DDBJ databases">
        <title>Lineage-specific infection strategies underlie the spectrum of fungal disease in amphibians.</title>
        <authorList>
            <person name="Cuomo C.A."/>
            <person name="Farrer R.A."/>
            <person name="James T."/>
            <person name="Longcore J."/>
            <person name="Birren B."/>
        </authorList>
    </citation>
    <scope>NUCLEOTIDE SEQUENCE [LARGE SCALE GENOMIC DNA]</scope>
    <source>
        <strain evidence="9 10">JEL423</strain>
    </source>
</reference>
<dbReference type="Proteomes" id="UP000077115">
    <property type="component" value="Unassembled WGS sequence"/>
</dbReference>
<feature type="repeat" description="WD" evidence="8">
    <location>
        <begin position="6"/>
        <end position="47"/>
    </location>
</feature>
<gene>
    <name evidence="7" type="primary">TIF34</name>
    <name evidence="9" type="ORF">BDEG_20584</name>
</gene>
<dbReference type="InterPro" id="IPR027525">
    <property type="entry name" value="eIF3i"/>
</dbReference>
<dbReference type="PROSITE" id="PS50082">
    <property type="entry name" value="WD_REPEATS_2"/>
    <property type="match status" value="4"/>
</dbReference>
<evidence type="ECO:0000313" key="10">
    <source>
        <dbReference type="Proteomes" id="UP000077115"/>
    </source>
</evidence>
<comment type="subunit">
    <text evidence="7">Component of the eukaryotic translation initiation factor 3 (eIF-3) complex.</text>
</comment>
<organism evidence="9 10">
    <name type="scientific">Batrachochytrium dendrobatidis (strain JEL423)</name>
    <dbReference type="NCBI Taxonomy" id="403673"/>
    <lineage>
        <taxon>Eukaryota</taxon>
        <taxon>Fungi</taxon>
        <taxon>Fungi incertae sedis</taxon>
        <taxon>Chytridiomycota</taxon>
        <taxon>Chytridiomycota incertae sedis</taxon>
        <taxon>Chytridiomycetes</taxon>
        <taxon>Rhizophydiales</taxon>
        <taxon>Rhizophydiales incertae sedis</taxon>
        <taxon>Batrachochytrium</taxon>
    </lineage>
</organism>
<keyword evidence="5 7" id="KW-0648">Protein biosynthesis</keyword>
<dbReference type="AlphaFoldDB" id="A0A177W8J9"/>
<keyword evidence="3 8" id="KW-0853">WD repeat</keyword>
<evidence type="ECO:0000256" key="3">
    <source>
        <dbReference type="ARBA" id="ARBA00022574"/>
    </source>
</evidence>
<dbReference type="InterPro" id="IPR019775">
    <property type="entry name" value="WD40_repeat_CS"/>
</dbReference>
<dbReference type="GO" id="GO:0003743">
    <property type="term" value="F:translation initiation factor activity"/>
    <property type="evidence" value="ECO:0007669"/>
    <property type="project" value="UniProtKB-UniRule"/>
</dbReference>
<name>A0A177W8J9_BATDL</name>
<keyword evidence="4" id="KW-0677">Repeat</keyword>
<dbReference type="CDD" id="cd00200">
    <property type="entry name" value="WD40"/>
    <property type="match status" value="1"/>
</dbReference>
<feature type="repeat" description="WD" evidence="8">
    <location>
        <begin position="186"/>
        <end position="227"/>
    </location>
</feature>
<dbReference type="InterPro" id="IPR015943">
    <property type="entry name" value="WD40/YVTN_repeat-like_dom_sf"/>
</dbReference>
<dbReference type="Pfam" id="PF24805">
    <property type="entry name" value="EIF3I"/>
    <property type="match status" value="1"/>
</dbReference>
<comment type="similarity">
    <text evidence="6">Belongs to the WD repeat STRAP family.</text>
</comment>
<evidence type="ECO:0000313" key="9">
    <source>
        <dbReference type="EMBL" id="OAJ36409.1"/>
    </source>
</evidence>
<evidence type="ECO:0000256" key="5">
    <source>
        <dbReference type="ARBA" id="ARBA00022917"/>
    </source>
</evidence>
<dbReference type="GO" id="GO:0001732">
    <property type="term" value="P:formation of cytoplasmic translation initiation complex"/>
    <property type="evidence" value="ECO:0007669"/>
    <property type="project" value="UniProtKB-UniRule"/>
</dbReference>
<comment type="subcellular location">
    <subcellularLocation>
        <location evidence="7">Cytoplasm</location>
    </subcellularLocation>
</comment>
<comment type="similarity">
    <text evidence="7">Belongs to the eIF-3 subunit I family.</text>
</comment>
<keyword evidence="2 7" id="KW-0396">Initiation factor</keyword>
<dbReference type="SUPFAM" id="SSF50978">
    <property type="entry name" value="WD40 repeat-like"/>
    <property type="match status" value="1"/>
</dbReference>
<dbReference type="GO" id="GO:0016282">
    <property type="term" value="C:eukaryotic 43S preinitiation complex"/>
    <property type="evidence" value="ECO:0007669"/>
    <property type="project" value="UniProtKB-UniRule"/>
</dbReference>
<protein>
    <recommendedName>
        <fullName evidence="7">Eukaryotic translation initiation factor 3 subunit I</fullName>
        <shortName evidence="7">eIF3i</shortName>
    </recommendedName>
    <alternativeName>
        <fullName evidence="7">Eukaryotic translation initiation factor 3 39 kDa subunit homolog</fullName>
        <shortName evidence="7">eIF-3 39 kDa subunit homolog</shortName>
    </alternativeName>
</protein>
<evidence type="ECO:0000256" key="7">
    <source>
        <dbReference type="HAMAP-Rule" id="MF_03008"/>
    </source>
</evidence>
<comment type="function">
    <text evidence="7">Component of the eukaryotic translation initiation factor 3 (eIF-3) complex, which is involved in protein synthesis of a specialized repertoire of mRNAs and, together with other initiation factors, stimulates binding of mRNA and methionyl-tRNAi to the 40S ribosome. The eIF-3 complex specifically targets and initiates translation of a subset of mRNAs involved in cell proliferation.</text>
</comment>
<dbReference type="InterPro" id="IPR001680">
    <property type="entry name" value="WD40_rpt"/>
</dbReference>
<accession>A0A177W8J9</accession>
<dbReference type="PROSITE" id="PS00678">
    <property type="entry name" value="WD_REPEATS_1"/>
    <property type="match status" value="1"/>
</dbReference>
<dbReference type="GO" id="GO:0003723">
    <property type="term" value="F:RNA binding"/>
    <property type="evidence" value="ECO:0007669"/>
    <property type="project" value="TreeGrafter"/>
</dbReference>
<dbReference type="GO" id="GO:0071541">
    <property type="term" value="C:eukaryotic translation initiation factor 3 complex, eIF3m"/>
    <property type="evidence" value="ECO:0007669"/>
    <property type="project" value="TreeGrafter"/>
</dbReference>
<dbReference type="GO" id="GO:0033290">
    <property type="term" value="C:eukaryotic 48S preinitiation complex"/>
    <property type="evidence" value="ECO:0007669"/>
    <property type="project" value="UniProtKB-UniRule"/>
</dbReference>
<evidence type="ECO:0000256" key="6">
    <source>
        <dbReference type="ARBA" id="ARBA00038394"/>
    </source>
</evidence>
<dbReference type="EMBL" id="DS022300">
    <property type="protein sequence ID" value="OAJ36409.1"/>
    <property type="molecule type" value="Genomic_DNA"/>
</dbReference>
<dbReference type="InterPro" id="IPR036322">
    <property type="entry name" value="WD40_repeat_dom_sf"/>
</dbReference>
<keyword evidence="1 7" id="KW-0963">Cytoplasm</keyword>
<dbReference type="OrthoDB" id="24966at2759"/>
<dbReference type="VEuPathDB" id="FungiDB:BDEG_20584"/>
<dbReference type="PROSITE" id="PS50294">
    <property type="entry name" value="WD_REPEATS_REGION"/>
    <property type="match status" value="3"/>
</dbReference>
<evidence type="ECO:0000256" key="1">
    <source>
        <dbReference type="ARBA" id="ARBA00022490"/>
    </source>
</evidence>
<dbReference type="PANTHER" id="PTHR19877">
    <property type="entry name" value="EUKARYOTIC TRANSLATION INITIATION FACTOR 3 SUBUNIT I"/>
    <property type="match status" value="1"/>
</dbReference>
<dbReference type="Gene3D" id="2.130.10.10">
    <property type="entry name" value="YVTN repeat-like/Quinoprotein amine dehydrogenase"/>
    <property type="match status" value="1"/>
</dbReference>
<dbReference type="FunFam" id="2.130.10.10:FF:000127">
    <property type="entry name" value="Eukaryotic translation initiation factor 3 subunit I"/>
    <property type="match status" value="1"/>
</dbReference>
<dbReference type="PANTHER" id="PTHR19877:SF1">
    <property type="entry name" value="EUKARYOTIC TRANSLATION INITIATION FACTOR 3 SUBUNIT I"/>
    <property type="match status" value="1"/>
</dbReference>
<feature type="repeat" description="WD" evidence="8">
    <location>
        <begin position="48"/>
        <end position="89"/>
    </location>
</feature>